<protein>
    <submittedName>
        <fullName evidence="2">Uncharacterized protein</fullName>
    </submittedName>
</protein>
<reference evidence="2 3" key="1">
    <citation type="journal article" date="2023" name="Microorganisms">
        <title>Thiorhodovibrio frisius and Trv. litoralis spp. nov., Two Novel Members from a Clade of Fastidious Purple Sulfur Bacteria That Exhibit Unique Red-Shifted Light-Harvesting Capabilities.</title>
        <authorList>
            <person name="Methner A."/>
            <person name="Kuzyk S.B."/>
            <person name="Petersen J."/>
            <person name="Bauer S."/>
            <person name="Brinkmann H."/>
            <person name="Sichau K."/>
            <person name="Wanner G."/>
            <person name="Wolf J."/>
            <person name="Neumann-Schaal M."/>
            <person name="Henke P."/>
            <person name="Tank M."/>
            <person name="Sproer C."/>
            <person name="Bunk B."/>
            <person name="Overmann J."/>
        </authorList>
    </citation>
    <scope>NUCLEOTIDE SEQUENCE [LARGE SCALE GENOMIC DNA]</scope>
    <source>
        <strain evidence="2 3">DSM 6702</strain>
    </source>
</reference>
<feature type="region of interest" description="Disordered" evidence="1">
    <location>
        <begin position="1"/>
        <end position="22"/>
    </location>
</feature>
<evidence type="ECO:0000313" key="2">
    <source>
        <dbReference type="EMBL" id="WPL18076.1"/>
    </source>
</evidence>
<proteinExistence type="predicted"/>
<evidence type="ECO:0000256" key="1">
    <source>
        <dbReference type="SAM" id="MobiDB-lite"/>
    </source>
</evidence>
<organism evidence="2 3">
    <name type="scientific">Thiorhodovibrio winogradskyi</name>
    <dbReference type="NCBI Taxonomy" id="77007"/>
    <lineage>
        <taxon>Bacteria</taxon>
        <taxon>Pseudomonadati</taxon>
        <taxon>Pseudomonadota</taxon>
        <taxon>Gammaproteobacteria</taxon>
        <taxon>Chromatiales</taxon>
        <taxon>Chromatiaceae</taxon>
        <taxon>Thiorhodovibrio</taxon>
    </lineage>
</organism>
<accession>A0ABZ0SD81</accession>
<dbReference type="EMBL" id="CP121472">
    <property type="protein sequence ID" value="WPL18076.1"/>
    <property type="molecule type" value="Genomic_DNA"/>
</dbReference>
<sequence length="66" mass="7237">MSHRSIQRKLVGGDFITPEPGESLSDRLHRGQCAEGEYIRPYASSRCEMVGGKCISCWPLPAAIMG</sequence>
<gene>
    <name evidence="2" type="ORF">Thiowin_03127</name>
</gene>
<dbReference type="Proteomes" id="UP001432180">
    <property type="component" value="Chromosome"/>
</dbReference>
<evidence type="ECO:0000313" key="3">
    <source>
        <dbReference type="Proteomes" id="UP001432180"/>
    </source>
</evidence>
<keyword evidence="3" id="KW-1185">Reference proteome</keyword>
<name>A0ABZ0SD81_9GAMM</name>